<evidence type="ECO:0000313" key="5">
    <source>
        <dbReference type="Proteomes" id="UP000052052"/>
    </source>
</evidence>
<dbReference type="PROSITE" id="PS51371">
    <property type="entry name" value="CBS"/>
    <property type="match status" value="2"/>
</dbReference>
<protein>
    <submittedName>
        <fullName evidence="4">Inosine-5-monophosphate dehydrogenase</fullName>
    </submittedName>
</protein>
<dbReference type="SUPFAM" id="SSF54631">
    <property type="entry name" value="CBS-domain pair"/>
    <property type="match status" value="1"/>
</dbReference>
<sequence length="138" mass="14802">MKIAEIMSVDVALASPEQSLKQAADIMLSKDVGSLPVGSNGKLVGMLTDRDIVIRGVAQGLGADARVSEAMNGQVRYCYQDQDVDEVARNMAELQLRRMPVVNREKDLVGIVSLADFAHSGQNASAEDLMKGVAVPHH</sequence>
<dbReference type="STRING" id="344882.ABB29_01825"/>
<keyword evidence="5" id="KW-1185">Reference proteome</keyword>
<dbReference type="Pfam" id="PF00571">
    <property type="entry name" value="CBS"/>
    <property type="match status" value="2"/>
</dbReference>
<dbReference type="Gene3D" id="3.10.580.10">
    <property type="entry name" value="CBS-domain"/>
    <property type="match status" value="1"/>
</dbReference>
<accession>A0A0R0D083</accession>
<dbReference type="AlphaFoldDB" id="A0A0R0D083"/>
<keyword evidence="1 2" id="KW-0129">CBS domain</keyword>
<feature type="domain" description="CBS" evidence="3">
    <location>
        <begin position="7"/>
        <end position="65"/>
    </location>
</feature>
<dbReference type="PANTHER" id="PTHR43080:SF2">
    <property type="entry name" value="CBS DOMAIN-CONTAINING PROTEIN"/>
    <property type="match status" value="1"/>
</dbReference>
<gene>
    <name evidence="4" type="ORF">ABB29_01825</name>
</gene>
<dbReference type="InterPro" id="IPR051257">
    <property type="entry name" value="Diverse_CBS-Domain"/>
</dbReference>
<dbReference type="PANTHER" id="PTHR43080">
    <property type="entry name" value="CBS DOMAIN-CONTAINING PROTEIN CBSX3, MITOCHONDRIAL"/>
    <property type="match status" value="1"/>
</dbReference>
<evidence type="ECO:0000256" key="2">
    <source>
        <dbReference type="PROSITE-ProRule" id="PRU00703"/>
    </source>
</evidence>
<dbReference type="RefSeq" id="WP_057656917.1">
    <property type="nucleotide sequence ID" value="NZ_LDJL01000002.1"/>
</dbReference>
<reference evidence="4 5" key="1">
    <citation type="submission" date="2015-05" db="EMBL/GenBank/DDBJ databases">
        <title>Genome sequencing and analysis of members of genus Stenotrophomonas.</title>
        <authorList>
            <person name="Patil P.P."/>
            <person name="Midha S."/>
            <person name="Patil P.B."/>
        </authorList>
    </citation>
    <scope>NUCLEOTIDE SEQUENCE [LARGE SCALE GENOMIC DNA]</scope>
    <source>
        <strain evidence="4 5">DSM 21858</strain>
    </source>
</reference>
<feature type="domain" description="CBS" evidence="3">
    <location>
        <begin position="71"/>
        <end position="127"/>
    </location>
</feature>
<comment type="caution">
    <text evidence="4">The sequence shown here is derived from an EMBL/GenBank/DDBJ whole genome shotgun (WGS) entry which is preliminary data.</text>
</comment>
<dbReference type="InterPro" id="IPR000644">
    <property type="entry name" value="CBS_dom"/>
</dbReference>
<evidence type="ECO:0000256" key="1">
    <source>
        <dbReference type="ARBA" id="ARBA00023122"/>
    </source>
</evidence>
<name>A0A0R0D083_9GAMM</name>
<dbReference type="SMART" id="SM00116">
    <property type="entry name" value="CBS"/>
    <property type="match status" value="2"/>
</dbReference>
<dbReference type="InterPro" id="IPR046342">
    <property type="entry name" value="CBS_dom_sf"/>
</dbReference>
<organism evidence="4 5">
    <name type="scientific">Pseudoxanthomonas dokdonensis</name>
    <dbReference type="NCBI Taxonomy" id="344882"/>
    <lineage>
        <taxon>Bacteria</taxon>
        <taxon>Pseudomonadati</taxon>
        <taxon>Pseudomonadota</taxon>
        <taxon>Gammaproteobacteria</taxon>
        <taxon>Lysobacterales</taxon>
        <taxon>Lysobacteraceae</taxon>
        <taxon>Pseudoxanthomonas</taxon>
    </lineage>
</organism>
<proteinExistence type="predicted"/>
<evidence type="ECO:0000313" key="4">
    <source>
        <dbReference type="EMBL" id="KRG71537.1"/>
    </source>
</evidence>
<dbReference type="EMBL" id="LDJL01000002">
    <property type="protein sequence ID" value="KRG71537.1"/>
    <property type="molecule type" value="Genomic_DNA"/>
</dbReference>
<dbReference type="OrthoDB" id="9794094at2"/>
<dbReference type="Proteomes" id="UP000052052">
    <property type="component" value="Unassembled WGS sequence"/>
</dbReference>
<dbReference type="PATRIC" id="fig|344882.3.peg.1563"/>
<evidence type="ECO:0000259" key="3">
    <source>
        <dbReference type="PROSITE" id="PS51371"/>
    </source>
</evidence>
<dbReference type="CDD" id="cd04622">
    <property type="entry name" value="CBS_pair_HRP1_like"/>
    <property type="match status" value="1"/>
</dbReference>